<keyword evidence="3" id="KW-0813">Transport</keyword>
<dbReference type="InterPro" id="IPR058624">
    <property type="entry name" value="MdtA-like_HH"/>
</dbReference>
<feature type="chain" id="PRO_5044784206" evidence="9">
    <location>
        <begin position="28"/>
        <end position="394"/>
    </location>
</feature>
<keyword evidence="7" id="KW-0472">Membrane</keyword>
<evidence type="ECO:0000259" key="11">
    <source>
        <dbReference type="Pfam" id="PF25917"/>
    </source>
</evidence>
<proteinExistence type="inferred from homology"/>
<dbReference type="InterPro" id="IPR058625">
    <property type="entry name" value="MdtA-like_BSH"/>
</dbReference>
<organism evidence="14 15">
    <name type="scientific">Achromobacter mucicolens</name>
    <dbReference type="NCBI Taxonomy" id="1389922"/>
    <lineage>
        <taxon>Bacteria</taxon>
        <taxon>Pseudomonadati</taxon>
        <taxon>Pseudomonadota</taxon>
        <taxon>Betaproteobacteria</taxon>
        <taxon>Burkholderiales</taxon>
        <taxon>Alcaligenaceae</taxon>
        <taxon>Achromobacter</taxon>
    </lineage>
</organism>
<evidence type="ECO:0000256" key="2">
    <source>
        <dbReference type="ARBA" id="ARBA00009477"/>
    </source>
</evidence>
<evidence type="ECO:0000256" key="1">
    <source>
        <dbReference type="ARBA" id="ARBA00004236"/>
    </source>
</evidence>
<protein>
    <submittedName>
        <fullName evidence="14">Efflux RND transporter periplasmic adaptor subunit</fullName>
    </submittedName>
</protein>
<dbReference type="Gene3D" id="6.10.140.1990">
    <property type="match status" value="1"/>
</dbReference>
<accession>A0ABD4Z2T6</accession>
<dbReference type="AlphaFoldDB" id="A0ABD4Z2T6"/>
<dbReference type="InterPro" id="IPR058626">
    <property type="entry name" value="MdtA-like_b-barrel"/>
</dbReference>
<dbReference type="RefSeq" id="WP_279992243.1">
    <property type="nucleotide sequence ID" value="NZ_JAOBZK010000077.1"/>
</dbReference>
<evidence type="ECO:0000256" key="6">
    <source>
        <dbReference type="ARBA" id="ARBA00023054"/>
    </source>
</evidence>
<evidence type="ECO:0000259" key="12">
    <source>
        <dbReference type="Pfam" id="PF25944"/>
    </source>
</evidence>
<gene>
    <name evidence="14" type="ORF">N5C72_27670</name>
</gene>
<evidence type="ECO:0000256" key="4">
    <source>
        <dbReference type="ARBA" id="ARBA00022475"/>
    </source>
</evidence>
<keyword evidence="5" id="KW-0997">Cell inner membrane</keyword>
<dbReference type="EMBL" id="JAOBZK010000077">
    <property type="protein sequence ID" value="MDH1181871.1"/>
    <property type="molecule type" value="Genomic_DNA"/>
</dbReference>
<dbReference type="Proteomes" id="UP001158644">
    <property type="component" value="Unassembled WGS sequence"/>
</dbReference>
<reference evidence="14 15" key="1">
    <citation type="submission" date="2022-09" db="EMBL/GenBank/DDBJ databases">
        <title>Intensive care unit water sources are persistently colonized with multi-drug resistant bacteria and are the site of extensive horizontal gene transfer of antibiotic resistance genes.</title>
        <authorList>
            <person name="Diorio-Toth L."/>
        </authorList>
    </citation>
    <scope>NUCLEOTIDE SEQUENCE [LARGE SCALE GENOMIC DNA]</scope>
    <source>
        <strain evidence="14 15">GD03967</strain>
    </source>
</reference>
<dbReference type="PANTHER" id="PTHR30469">
    <property type="entry name" value="MULTIDRUG RESISTANCE PROTEIN MDTA"/>
    <property type="match status" value="1"/>
</dbReference>
<dbReference type="Gene3D" id="2.40.420.20">
    <property type="match status" value="1"/>
</dbReference>
<name>A0ABD4Z2T6_9BURK</name>
<feature type="domain" description="Multidrug resistance protein MdtA-like C-terminal permuted SH3" evidence="13">
    <location>
        <begin position="324"/>
        <end position="381"/>
    </location>
</feature>
<evidence type="ECO:0000256" key="8">
    <source>
        <dbReference type="SAM" id="Coils"/>
    </source>
</evidence>
<dbReference type="InterPro" id="IPR030190">
    <property type="entry name" value="MacA_alpha-hairpin_sf"/>
</dbReference>
<evidence type="ECO:0000313" key="15">
    <source>
        <dbReference type="Proteomes" id="UP001158644"/>
    </source>
</evidence>
<keyword evidence="4" id="KW-1003">Cell membrane</keyword>
<evidence type="ECO:0000259" key="13">
    <source>
        <dbReference type="Pfam" id="PF25967"/>
    </source>
</evidence>
<evidence type="ECO:0000313" key="14">
    <source>
        <dbReference type="EMBL" id="MDH1181871.1"/>
    </source>
</evidence>
<dbReference type="Pfam" id="PF25944">
    <property type="entry name" value="Beta-barrel_RND"/>
    <property type="match status" value="1"/>
</dbReference>
<feature type="signal peptide" evidence="9">
    <location>
        <begin position="1"/>
        <end position="27"/>
    </location>
</feature>
<dbReference type="SUPFAM" id="SSF111369">
    <property type="entry name" value="HlyD-like secretion proteins"/>
    <property type="match status" value="1"/>
</dbReference>
<feature type="domain" description="Multidrug resistance protein MdtA-like beta-barrel" evidence="12">
    <location>
        <begin position="224"/>
        <end position="319"/>
    </location>
</feature>
<evidence type="ECO:0000256" key="3">
    <source>
        <dbReference type="ARBA" id="ARBA00022448"/>
    </source>
</evidence>
<comment type="subcellular location">
    <subcellularLocation>
        <location evidence="1">Cell membrane</location>
    </subcellularLocation>
</comment>
<dbReference type="Gene3D" id="2.40.50.100">
    <property type="match status" value="1"/>
</dbReference>
<feature type="domain" description="Multidrug resistance protein MdtA-like alpha-helical hairpin" evidence="10">
    <location>
        <begin position="110"/>
        <end position="186"/>
    </location>
</feature>
<dbReference type="Pfam" id="PF25876">
    <property type="entry name" value="HH_MFP_RND"/>
    <property type="match status" value="1"/>
</dbReference>
<dbReference type="NCBIfam" id="TIGR01730">
    <property type="entry name" value="RND_mfp"/>
    <property type="match status" value="1"/>
</dbReference>
<dbReference type="PANTHER" id="PTHR30469:SF33">
    <property type="entry name" value="SLR1207 PROTEIN"/>
    <property type="match status" value="1"/>
</dbReference>
<keyword evidence="9" id="KW-0732">Signal</keyword>
<comment type="similarity">
    <text evidence="2">Belongs to the membrane fusion protein (MFP) (TC 8.A.1) family.</text>
</comment>
<evidence type="ECO:0000259" key="10">
    <source>
        <dbReference type="Pfam" id="PF25876"/>
    </source>
</evidence>
<evidence type="ECO:0000256" key="9">
    <source>
        <dbReference type="SAM" id="SignalP"/>
    </source>
</evidence>
<evidence type="ECO:0000256" key="5">
    <source>
        <dbReference type="ARBA" id="ARBA00022519"/>
    </source>
</evidence>
<dbReference type="InterPro" id="IPR006143">
    <property type="entry name" value="RND_pump_MFP"/>
</dbReference>
<dbReference type="GO" id="GO:0030313">
    <property type="term" value="C:cell envelope"/>
    <property type="evidence" value="ECO:0007669"/>
    <property type="project" value="UniProtKB-SubCell"/>
</dbReference>
<dbReference type="Pfam" id="PF25967">
    <property type="entry name" value="RND-MFP_C"/>
    <property type="match status" value="1"/>
</dbReference>
<keyword evidence="6 8" id="KW-0175">Coiled coil</keyword>
<feature type="coiled-coil region" evidence="8">
    <location>
        <begin position="148"/>
        <end position="182"/>
    </location>
</feature>
<evidence type="ECO:0000256" key="7">
    <source>
        <dbReference type="ARBA" id="ARBA00023136"/>
    </source>
</evidence>
<sequence length="394" mass="42057">MKKSRSKFTRYALIAAILLLLVFGARAAFFSAPPPPTFAVAEASRADLEDSVLASGTIDAIERVSVGAQATGQLKSLKVELGDRVKKGQLVAEIDDLTQQNELRNAEAALQTRRAERAAKVATLKQAELAFKRQRQMLAADASSREAYETAEATLAVTRAEIASLDAQIAQAEIQVDTAQVNLGYTRIVSPIDGMVVAVVTKEGQTVNSIQSAPTIIKVAQVDTMTIKAQISEADVTRVKPGLPVYFTILGEPDERYRATLRAVEPAPDSIQKEDAASSLTSSSSTSTSAAVYYNGLFDVPNPDEKLRISMTAQVFIVLGEAKDAVVVPASALGKRGKDGRYEVRVVLDGNKTETRQVRIGMNNNVQAQVLEGLEVGERVVSADSSPAVAKPGA</sequence>
<feature type="domain" description="Multidrug resistance protein MdtA-like barrel-sandwich hybrid" evidence="11">
    <location>
        <begin position="63"/>
        <end position="217"/>
    </location>
</feature>
<comment type="caution">
    <text evidence="14">The sequence shown here is derived from an EMBL/GenBank/DDBJ whole genome shotgun (WGS) entry which is preliminary data.</text>
</comment>
<dbReference type="Gene3D" id="2.40.30.170">
    <property type="match status" value="1"/>
</dbReference>
<dbReference type="InterPro" id="IPR058627">
    <property type="entry name" value="MdtA-like_C"/>
</dbReference>
<dbReference type="Pfam" id="PF25917">
    <property type="entry name" value="BSH_RND"/>
    <property type="match status" value="1"/>
</dbReference>